<dbReference type="GO" id="GO:0016020">
    <property type="term" value="C:membrane"/>
    <property type="evidence" value="ECO:0007669"/>
    <property type="project" value="UniProtKB-SubCell"/>
</dbReference>
<keyword evidence="8" id="KW-1185">Reference proteome</keyword>
<evidence type="ECO:0000313" key="7">
    <source>
        <dbReference type="EMBL" id="KAF7260965.1"/>
    </source>
</evidence>
<feature type="transmembrane region" description="Helical" evidence="6">
    <location>
        <begin position="116"/>
        <end position="137"/>
    </location>
</feature>
<name>A0A8S9Z0P6_9TREM</name>
<feature type="transmembrane region" description="Helical" evidence="6">
    <location>
        <begin position="12"/>
        <end position="35"/>
    </location>
</feature>
<evidence type="ECO:0000256" key="4">
    <source>
        <dbReference type="ARBA" id="ARBA00022989"/>
    </source>
</evidence>
<dbReference type="Pfam" id="PF07690">
    <property type="entry name" value="MFS_1"/>
    <property type="match status" value="1"/>
</dbReference>
<evidence type="ECO:0008006" key="9">
    <source>
        <dbReference type="Google" id="ProtNLM"/>
    </source>
</evidence>
<evidence type="ECO:0000256" key="5">
    <source>
        <dbReference type="ARBA" id="ARBA00023136"/>
    </source>
</evidence>
<dbReference type="SUPFAM" id="SSF103473">
    <property type="entry name" value="MFS general substrate transporter"/>
    <property type="match status" value="1"/>
</dbReference>
<evidence type="ECO:0000256" key="6">
    <source>
        <dbReference type="SAM" id="Phobius"/>
    </source>
</evidence>
<accession>A0A8S9Z0P6</accession>
<dbReference type="Gene3D" id="1.20.1250.20">
    <property type="entry name" value="MFS general substrate transporter like domains"/>
    <property type="match status" value="1"/>
</dbReference>
<proteinExistence type="predicted"/>
<comment type="subcellular location">
    <subcellularLocation>
        <location evidence="1">Membrane</location>
        <topology evidence="1">Multi-pass membrane protein</topology>
    </subcellularLocation>
</comment>
<comment type="caution">
    <text evidence="7">The sequence shown here is derived from an EMBL/GenBank/DDBJ whole genome shotgun (WGS) entry which is preliminary data.</text>
</comment>
<evidence type="ECO:0000256" key="1">
    <source>
        <dbReference type="ARBA" id="ARBA00004141"/>
    </source>
</evidence>
<dbReference type="PANTHER" id="PTHR43385">
    <property type="entry name" value="RIBOFLAVIN TRANSPORTER RIBJ"/>
    <property type="match status" value="1"/>
</dbReference>
<dbReference type="PANTHER" id="PTHR43385:SF1">
    <property type="entry name" value="RIBOFLAVIN TRANSPORTER RIBJ"/>
    <property type="match status" value="1"/>
</dbReference>
<reference evidence="7" key="1">
    <citation type="submission" date="2019-07" db="EMBL/GenBank/DDBJ databases">
        <title>Annotation for the trematode Paragonimus miyazaki's.</title>
        <authorList>
            <person name="Choi Y.-J."/>
        </authorList>
    </citation>
    <scope>NUCLEOTIDE SEQUENCE</scope>
    <source>
        <strain evidence="7">Japan</strain>
    </source>
</reference>
<dbReference type="EMBL" id="JTDE01000546">
    <property type="protein sequence ID" value="KAF7260965.1"/>
    <property type="molecule type" value="Genomic_DNA"/>
</dbReference>
<protein>
    <recommendedName>
        <fullName evidence="9">Major facilitator superfamily (MFS) profile domain-containing protein</fullName>
    </recommendedName>
</protein>
<keyword evidence="3 6" id="KW-0812">Transmembrane</keyword>
<keyword evidence="2" id="KW-0813">Transport</keyword>
<dbReference type="InterPro" id="IPR036259">
    <property type="entry name" value="MFS_trans_sf"/>
</dbReference>
<feature type="transmembrane region" description="Helical" evidence="6">
    <location>
        <begin position="55"/>
        <end position="77"/>
    </location>
</feature>
<evidence type="ECO:0000313" key="8">
    <source>
        <dbReference type="Proteomes" id="UP000822476"/>
    </source>
</evidence>
<evidence type="ECO:0000256" key="3">
    <source>
        <dbReference type="ARBA" id="ARBA00022692"/>
    </source>
</evidence>
<sequence length="201" mass="22114">MIFERKYIIEGCFSVLGAILLHFTFGHFYTVANMVPYIMGYVKTRVDKEIKDNRAIWFSALALGIQGVSMPLGGVVSKKLGYRVVVVTGCLLESLGVIISYFTIQSSFVGVLITYSLIKGAGISFGYSVVIAVAAAWFPARRGLVVGLIVGGFGLGPLIFAPIQKAFINPENVKVNEETKQFTDDKLDFDCRTDYCKNKDK</sequence>
<keyword evidence="4 6" id="KW-1133">Transmembrane helix</keyword>
<feature type="transmembrane region" description="Helical" evidence="6">
    <location>
        <begin position="144"/>
        <end position="163"/>
    </location>
</feature>
<dbReference type="OrthoDB" id="410267at2759"/>
<dbReference type="AlphaFoldDB" id="A0A8S9Z0P6"/>
<gene>
    <name evidence="7" type="ORF">EG68_01502</name>
</gene>
<dbReference type="InterPro" id="IPR011701">
    <property type="entry name" value="MFS"/>
</dbReference>
<keyword evidence="5 6" id="KW-0472">Membrane</keyword>
<dbReference type="InterPro" id="IPR052983">
    <property type="entry name" value="MFS_Riboflavin_Transporter"/>
</dbReference>
<dbReference type="Proteomes" id="UP000822476">
    <property type="component" value="Unassembled WGS sequence"/>
</dbReference>
<feature type="transmembrane region" description="Helical" evidence="6">
    <location>
        <begin position="84"/>
        <end position="104"/>
    </location>
</feature>
<organism evidence="7 8">
    <name type="scientific">Paragonimus skrjabini miyazakii</name>
    <dbReference type="NCBI Taxonomy" id="59628"/>
    <lineage>
        <taxon>Eukaryota</taxon>
        <taxon>Metazoa</taxon>
        <taxon>Spiralia</taxon>
        <taxon>Lophotrochozoa</taxon>
        <taxon>Platyhelminthes</taxon>
        <taxon>Trematoda</taxon>
        <taxon>Digenea</taxon>
        <taxon>Plagiorchiida</taxon>
        <taxon>Troglotremata</taxon>
        <taxon>Troglotrematidae</taxon>
        <taxon>Paragonimus</taxon>
    </lineage>
</organism>
<dbReference type="GO" id="GO:0022857">
    <property type="term" value="F:transmembrane transporter activity"/>
    <property type="evidence" value="ECO:0007669"/>
    <property type="project" value="InterPro"/>
</dbReference>
<evidence type="ECO:0000256" key="2">
    <source>
        <dbReference type="ARBA" id="ARBA00022448"/>
    </source>
</evidence>